<name>A0ABS8PBA2_9PSEU</name>
<evidence type="ECO:0000256" key="1">
    <source>
        <dbReference type="RuleBase" id="RU004429"/>
    </source>
</evidence>
<keyword evidence="2" id="KW-0560">Oxidoreductase</keyword>
<feature type="transmembrane region" description="Helical" evidence="1">
    <location>
        <begin position="6"/>
        <end position="24"/>
    </location>
</feature>
<dbReference type="Proteomes" id="UP001199469">
    <property type="component" value="Unassembled WGS sequence"/>
</dbReference>
<comment type="subcellular location">
    <subcellularLocation>
        <location evidence="1">Cell membrane</location>
        <topology evidence="1">Multi-pass membrane protein</topology>
    </subcellularLocation>
</comment>
<comment type="catalytic activity">
    <reaction evidence="1">
        <text>a quinone + NADH + 5 H(+)(in) = a quinol + NAD(+) + 4 H(+)(out)</text>
        <dbReference type="Rhea" id="RHEA:57888"/>
        <dbReference type="ChEBI" id="CHEBI:15378"/>
        <dbReference type="ChEBI" id="CHEBI:24646"/>
        <dbReference type="ChEBI" id="CHEBI:57540"/>
        <dbReference type="ChEBI" id="CHEBI:57945"/>
        <dbReference type="ChEBI" id="CHEBI:132124"/>
    </reaction>
</comment>
<organism evidence="2 3">
    <name type="scientific">Actinomycetospora endophytica</name>
    <dbReference type="NCBI Taxonomy" id="2291215"/>
    <lineage>
        <taxon>Bacteria</taxon>
        <taxon>Bacillati</taxon>
        <taxon>Actinomycetota</taxon>
        <taxon>Actinomycetes</taxon>
        <taxon>Pseudonocardiales</taxon>
        <taxon>Pseudonocardiaceae</taxon>
        <taxon>Actinomycetospora</taxon>
    </lineage>
</organism>
<dbReference type="InterPro" id="IPR042106">
    <property type="entry name" value="Nuo/plastoQ_OxRdtase_6_NuoJ"/>
</dbReference>
<keyword evidence="1" id="KW-1133">Transmembrane helix</keyword>
<dbReference type="EMBL" id="JAJNDB010000004">
    <property type="protein sequence ID" value="MCD2195554.1"/>
    <property type="molecule type" value="Genomic_DNA"/>
</dbReference>
<reference evidence="2 3" key="1">
    <citation type="submission" date="2021-11" db="EMBL/GenBank/DDBJ databases">
        <title>Draft genome sequence of Actinomycetospora sp. SF1 isolated from the rhizosphere soil.</title>
        <authorList>
            <person name="Duangmal K."/>
            <person name="Chantavorakit T."/>
        </authorList>
    </citation>
    <scope>NUCLEOTIDE SEQUENCE [LARGE SCALE GENOMIC DNA]</scope>
    <source>
        <strain evidence="2 3">TBRC 5722</strain>
    </source>
</reference>
<dbReference type="InterPro" id="IPR001457">
    <property type="entry name" value="NADH_UbQ/plastoQ_OxRdtase_su6"/>
</dbReference>
<comment type="caution">
    <text evidence="2">The sequence shown here is derived from an EMBL/GenBank/DDBJ whole genome shotgun (WGS) entry which is preliminary data.</text>
</comment>
<keyword evidence="3" id="KW-1185">Reference proteome</keyword>
<feature type="transmembrane region" description="Helical" evidence="1">
    <location>
        <begin position="55"/>
        <end position="75"/>
    </location>
</feature>
<keyword evidence="1" id="KW-0520">NAD</keyword>
<comment type="similarity">
    <text evidence="1">Belongs to the complex I subunit 6 family.</text>
</comment>
<dbReference type="Pfam" id="PF00499">
    <property type="entry name" value="Oxidored_q3"/>
    <property type="match status" value="1"/>
</dbReference>
<keyword evidence="1" id="KW-0812">Transmembrane</keyword>
<dbReference type="GO" id="GO:0016491">
    <property type="term" value="F:oxidoreductase activity"/>
    <property type="evidence" value="ECO:0007669"/>
    <property type="project" value="UniProtKB-KW"/>
</dbReference>
<feature type="transmembrane region" description="Helical" evidence="1">
    <location>
        <begin position="96"/>
        <end position="116"/>
    </location>
</feature>
<dbReference type="RefSeq" id="WP_230736757.1">
    <property type="nucleotide sequence ID" value="NZ_JAJNDB010000004.1"/>
</dbReference>
<dbReference type="Gene3D" id="1.20.120.1200">
    <property type="entry name" value="NADH-ubiquinone/plastoquinone oxidoreductase chain 6, subunit NuoJ"/>
    <property type="match status" value="1"/>
</dbReference>
<keyword evidence="1" id="KW-0472">Membrane</keyword>
<comment type="function">
    <text evidence="1">NDH-1 shuttles electrons from NADH, via FMN and iron-sulfur (Fe-S) centers, to quinones in the respiratory chain. Couples the redox reaction to proton translocation (for every two electrons transferred, four hydrogen ions are translocated across the cytoplasmic membrane), and thus conserves the redox energy in a proton gradient.</text>
</comment>
<dbReference type="EC" id="7.1.1.-" evidence="1"/>
<keyword evidence="1" id="KW-1003">Cell membrane</keyword>
<protein>
    <recommendedName>
        <fullName evidence="1">NADH-quinone oxidoreductase subunit J</fullName>
        <ecNumber evidence="1">7.1.1.-</ecNumber>
    </recommendedName>
</protein>
<gene>
    <name evidence="2" type="ORF">LQ327_19475</name>
</gene>
<accession>A0ABS8PBA2</accession>
<proteinExistence type="inferred from homology"/>
<evidence type="ECO:0000313" key="3">
    <source>
        <dbReference type="Proteomes" id="UP001199469"/>
    </source>
</evidence>
<evidence type="ECO:0000313" key="2">
    <source>
        <dbReference type="EMBL" id="MCD2195554.1"/>
    </source>
</evidence>
<sequence length="165" mass="16998">MTLLIMAAALGAVAVVTGIAVFVVDSMARATFLLLASFVAVAVLLLAFGLAYLGIVVVLMMTIEMMIMVVFMVMLMMNPAGLEPMTMVHNRAGSRVIALAVFVVLAAGALLVPWPTRPAAPGDPTTALGADLMGPQMLTMTVLGLALLATIVGTVALSVSPGSRR</sequence>
<feature type="transmembrane region" description="Helical" evidence="1">
    <location>
        <begin position="136"/>
        <end position="159"/>
    </location>
</feature>
<feature type="transmembrane region" description="Helical" evidence="1">
    <location>
        <begin position="31"/>
        <end position="49"/>
    </location>
</feature>
<keyword evidence="1" id="KW-0874">Quinone</keyword>